<dbReference type="InterPro" id="IPR024475">
    <property type="entry name" value="TrbJ/K_C"/>
</dbReference>
<organism evidence="3 4">
    <name type="scientific">Agrobacterium vitis</name>
    <name type="common">Rhizobium vitis</name>
    <dbReference type="NCBI Taxonomy" id="373"/>
    <lineage>
        <taxon>Bacteria</taxon>
        <taxon>Pseudomonadati</taxon>
        <taxon>Pseudomonadota</taxon>
        <taxon>Alphaproteobacteria</taxon>
        <taxon>Hyphomicrobiales</taxon>
        <taxon>Rhizobiaceae</taxon>
        <taxon>Rhizobium/Agrobacterium group</taxon>
        <taxon>Agrobacterium</taxon>
    </lineage>
</organism>
<reference evidence="3 4" key="1">
    <citation type="submission" date="2019-12" db="EMBL/GenBank/DDBJ databases">
        <title>Whole-genome sequencing of Allorhizobium vitis.</title>
        <authorList>
            <person name="Gan H.M."/>
            <person name="Szegedi E."/>
            <person name="Burr T."/>
            <person name="Savka M.A."/>
        </authorList>
    </citation>
    <scope>NUCLEOTIDE SEQUENCE [LARGE SCALE GENOMIC DNA]</scope>
    <source>
        <strain evidence="3 4">CG516</strain>
    </source>
</reference>
<dbReference type="Pfam" id="PF10907">
    <property type="entry name" value="DUF2749"/>
    <property type="match status" value="1"/>
</dbReference>
<protein>
    <submittedName>
        <fullName evidence="3">Entry exclusion protein TrbK</fullName>
    </submittedName>
</protein>
<sequence length="73" mass="8070">MSARLIMALALAGLIGFGAGVSWMTWQPSSIKPTGSNATQPSPDDTLREHREKFFDGDPERDVRGGQELKPRW</sequence>
<evidence type="ECO:0000256" key="1">
    <source>
        <dbReference type="SAM" id="MobiDB-lite"/>
    </source>
</evidence>
<proteinExistence type="predicted"/>
<feature type="region of interest" description="Disordered" evidence="1">
    <location>
        <begin position="52"/>
        <end position="73"/>
    </location>
</feature>
<feature type="domain" description="Type IV conjugative transfer protein TrbJ/K C-terminal" evidence="2">
    <location>
        <begin position="1"/>
        <end position="73"/>
    </location>
</feature>
<dbReference type="Proteomes" id="UP000477951">
    <property type="component" value="Unassembled WGS sequence"/>
</dbReference>
<evidence type="ECO:0000313" key="3">
    <source>
        <dbReference type="EMBL" id="MUZ74768.1"/>
    </source>
</evidence>
<accession>A0A6L6VIQ4</accession>
<evidence type="ECO:0000313" key="4">
    <source>
        <dbReference type="Proteomes" id="UP000477951"/>
    </source>
</evidence>
<evidence type="ECO:0000259" key="2">
    <source>
        <dbReference type="Pfam" id="PF10907"/>
    </source>
</evidence>
<dbReference type="EMBL" id="WPHR01000019">
    <property type="protein sequence ID" value="MUZ74768.1"/>
    <property type="molecule type" value="Genomic_DNA"/>
</dbReference>
<comment type="caution">
    <text evidence="3">The sequence shown here is derived from an EMBL/GenBank/DDBJ whole genome shotgun (WGS) entry which is preliminary data.</text>
</comment>
<dbReference type="NCBIfam" id="TIGR04361">
    <property type="entry name" value="TrbK_Ti"/>
    <property type="match status" value="1"/>
</dbReference>
<name>A0A6L6VIQ4_AGRVI</name>
<gene>
    <name evidence="3" type="primary">trbK</name>
    <name evidence="3" type="ORF">GOZ90_18935</name>
</gene>
<dbReference type="AlphaFoldDB" id="A0A6L6VIQ4"/>
<dbReference type="InterPro" id="IPR020065">
    <property type="entry name" value="Conjugal_tfr_protein_TrbK"/>
</dbReference>